<protein>
    <recommendedName>
        <fullName evidence="3">Topology modulation protein</fullName>
    </recommendedName>
</protein>
<dbReference type="EMBL" id="MFUJ01000016">
    <property type="protein sequence ID" value="OGI79324.1"/>
    <property type="molecule type" value="Genomic_DNA"/>
</dbReference>
<accession>A0A1F6WBR7</accession>
<dbReference type="Gene3D" id="3.40.50.300">
    <property type="entry name" value="P-loop containing nucleotide triphosphate hydrolases"/>
    <property type="match status" value="1"/>
</dbReference>
<evidence type="ECO:0000313" key="2">
    <source>
        <dbReference type="Proteomes" id="UP000177052"/>
    </source>
</evidence>
<sequence>MDRILIIGINGAGKSTFANKLGKKLSREVIHLDSVFYKSGWQEAHSTREEWKQKVRDLVVKERWIIDGHYNSTLNIRMPVADTIIFFNFNKLLCLYRICKRASGKAQPFDKPQGNFNKLSWNLVKKLIIFPKKKILNMLDQYKETKKIFIVKNDKEAQDLIAKL</sequence>
<dbReference type="PANTHER" id="PTHR37816">
    <property type="entry name" value="YALI0E33011P"/>
    <property type="match status" value="1"/>
</dbReference>
<dbReference type="PANTHER" id="PTHR37816:SF3">
    <property type="entry name" value="MODULATES DNA TOPOLOGY"/>
    <property type="match status" value="1"/>
</dbReference>
<organism evidence="1 2">
    <name type="scientific">Candidatus Nomurabacteria bacterium RIFCSPHIGHO2_12_FULL_37_29</name>
    <dbReference type="NCBI Taxonomy" id="1801759"/>
    <lineage>
        <taxon>Bacteria</taxon>
        <taxon>Candidatus Nomuraibacteriota</taxon>
    </lineage>
</organism>
<proteinExistence type="predicted"/>
<evidence type="ECO:0000313" key="1">
    <source>
        <dbReference type="EMBL" id="OGI79324.1"/>
    </source>
</evidence>
<comment type="caution">
    <text evidence="1">The sequence shown here is derived from an EMBL/GenBank/DDBJ whole genome shotgun (WGS) entry which is preliminary data.</text>
</comment>
<dbReference type="AlphaFoldDB" id="A0A1F6WBR7"/>
<dbReference type="SUPFAM" id="SSF52540">
    <property type="entry name" value="P-loop containing nucleoside triphosphate hydrolases"/>
    <property type="match status" value="1"/>
</dbReference>
<evidence type="ECO:0008006" key="3">
    <source>
        <dbReference type="Google" id="ProtNLM"/>
    </source>
</evidence>
<gene>
    <name evidence="1" type="ORF">A3F19_02405</name>
</gene>
<dbReference type="Proteomes" id="UP000177052">
    <property type="component" value="Unassembled WGS sequence"/>
</dbReference>
<dbReference type="InterPro" id="IPR052922">
    <property type="entry name" value="Cytidylate_Kinase-2"/>
</dbReference>
<name>A0A1F6WBR7_9BACT</name>
<dbReference type="InterPro" id="IPR027417">
    <property type="entry name" value="P-loop_NTPase"/>
</dbReference>
<reference evidence="1 2" key="1">
    <citation type="journal article" date="2016" name="Nat. Commun.">
        <title>Thousands of microbial genomes shed light on interconnected biogeochemical processes in an aquifer system.</title>
        <authorList>
            <person name="Anantharaman K."/>
            <person name="Brown C.T."/>
            <person name="Hug L.A."/>
            <person name="Sharon I."/>
            <person name="Castelle C.J."/>
            <person name="Probst A.J."/>
            <person name="Thomas B.C."/>
            <person name="Singh A."/>
            <person name="Wilkins M.J."/>
            <person name="Karaoz U."/>
            <person name="Brodie E.L."/>
            <person name="Williams K.H."/>
            <person name="Hubbard S.S."/>
            <person name="Banfield J.F."/>
        </authorList>
    </citation>
    <scope>NUCLEOTIDE SEQUENCE [LARGE SCALE GENOMIC DNA]</scope>
</reference>